<keyword evidence="1" id="KW-0489">Methyltransferase</keyword>
<dbReference type="PROSITE" id="PS00092">
    <property type="entry name" value="N6_MTASE"/>
    <property type="match status" value="1"/>
</dbReference>
<evidence type="ECO:0000313" key="4">
    <source>
        <dbReference type="EMBL" id="OQP85963.1"/>
    </source>
</evidence>
<comment type="caution">
    <text evidence="4">The sequence shown here is derived from an EMBL/GenBank/DDBJ whole genome shotgun (WGS) entry which is preliminary data.</text>
</comment>
<evidence type="ECO:0000256" key="3">
    <source>
        <dbReference type="SAM" id="MobiDB-lite"/>
    </source>
</evidence>
<dbReference type="InterPro" id="IPR029063">
    <property type="entry name" value="SAM-dependent_MTases_sf"/>
</dbReference>
<protein>
    <submittedName>
        <fullName evidence="4">16S rRNA (Guanine(966)-N(2))-methyltransferase RsmD</fullName>
    </submittedName>
</protein>
<dbReference type="Proteomes" id="UP000192652">
    <property type="component" value="Unassembled WGS sequence"/>
</dbReference>
<evidence type="ECO:0000256" key="1">
    <source>
        <dbReference type="ARBA" id="ARBA00022603"/>
    </source>
</evidence>
<evidence type="ECO:0000313" key="5">
    <source>
        <dbReference type="Proteomes" id="UP000192652"/>
    </source>
</evidence>
<keyword evidence="2" id="KW-0808">Transferase</keyword>
<dbReference type="RefSeq" id="WP_081176451.1">
    <property type="nucleotide sequence ID" value="NZ_MSPX01000010.1"/>
</dbReference>
<dbReference type="InterPro" id="IPR002052">
    <property type="entry name" value="DNA_methylase_N6_adenine_CS"/>
</dbReference>
<accession>A0ABX3PC22</accession>
<dbReference type="PIRSF" id="PIRSF004553">
    <property type="entry name" value="CHP00095"/>
    <property type="match status" value="1"/>
</dbReference>
<gene>
    <name evidence="4" type="ORF">BTR14_12805</name>
</gene>
<name>A0ABX3PC22_9HYPH</name>
<feature type="region of interest" description="Disordered" evidence="3">
    <location>
        <begin position="1"/>
        <end position="21"/>
    </location>
</feature>
<organism evidence="4 5">
    <name type="scientific">Xaviernesmea rhizosphaerae</name>
    <dbReference type="NCBI Taxonomy" id="1672749"/>
    <lineage>
        <taxon>Bacteria</taxon>
        <taxon>Pseudomonadati</taxon>
        <taxon>Pseudomonadota</taxon>
        <taxon>Alphaproteobacteria</taxon>
        <taxon>Hyphomicrobiales</taxon>
        <taxon>Rhizobiaceae</taxon>
        <taxon>Rhizobium/Agrobacterium group</taxon>
        <taxon>Xaviernesmea</taxon>
    </lineage>
</organism>
<dbReference type="PANTHER" id="PTHR43542:SF1">
    <property type="entry name" value="METHYLTRANSFERASE"/>
    <property type="match status" value="1"/>
</dbReference>
<dbReference type="SUPFAM" id="SSF53335">
    <property type="entry name" value="S-adenosyl-L-methionine-dependent methyltransferases"/>
    <property type="match status" value="1"/>
</dbReference>
<sequence>MRIVGGTFRGRALEGPKTDTIRPTSDRTRESLFNILAHAYSEAVDGTRMLELFAGTGAVGLEAISRGCRYAHFVELSAEGRGLLRTNIEALGLTGHTRIYRRDATDLGPIGTLEPFDFVFADPPYGQGLGEKALTAALKGNWLVDGALAILEERAEVLPMLPEAFVPLEVRTFGDTRMHFYRFRKQAP</sequence>
<dbReference type="Gene3D" id="3.40.50.150">
    <property type="entry name" value="Vaccinia Virus protein VP39"/>
    <property type="match status" value="1"/>
</dbReference>
<dbReference type="CDD" id="cd02440">
    <property type="entry name" value="AdoMet_MTases"/>
    <property type="match status" value="1"/>
</dbReference>
<dbReference type="NCBIfam" id="TIGR00095">
    <property type="entry name" value="16S rRNA (guanine(966)-N(2))-methyltransferase RsmD"/>
    <property type="match status" value="1"/>
</dbReference>
<reference evidence="4 5" key="1">
    <citation type="journal article" date="2017" name="Antonie Van Leeuwenhoek">
        <title>Rhizobium rhizosphaerae sp. nov., a novel species isolated from rice rhizosphere.</title>
        <authorList>
            <person name="Zhao J.J."/>
            <person name="Zhang J."/>
            <person name="Zhang R.J."/>
            <person name="Zhang C.W."/>
            <person name="Yin H.Q."/>
            <person name="Zhang X.X."/>
        </authorList>
    </citation>
    <scope>NUCLEOTIDE SEQUENCE [LARGE SCALE GENOMIC DNA]</scope>
    <source>
        <strain evidence="4 5">RD15</strain>
    </source>
</reference>
<dbReference type="Pfam" id="PF03602">
    <property type="entry name" value="Cons_hypoth95"/>
    <property type="match status" value="1"/>
</dbReference>
<evidence type="ECO:0000256" key="2">
    <source>
        <dbReference type="ARBA" id="ARBA00022679"/>
    </source>
</evidence>
<feature type="compositionally biased region" description="Basic and acidic residues" evidence="3">
    <location>
        <begin position="11"/>
        <end position="21"/>
    </location>
</feature>
<proteinExistence type="predicted"/>
<dbReference type="InterPro" id="IPR004398">
    <property type="entry name" value="RNA_MeTrfase_RsmD"/>
</dbReference>
<dbReference type="EMBL" id="MSPX01000010">
    <property type="protein sequence ID" value="OQP85963.1"/>
    <property type="molecule type" value="Genomic_DNA"/>
</dbReference>
<keyword evidence="5" id="KW-1185">Reference proteome</keyword>
<dbReference type="PANTHER" id="PTHR43542">
    <property type="entry name" value="METHYLTRANSFERASE"/>
    <property type="match status" value="1"/>
</dbReference>